<keyword evidence="3" id="KW-1185">Reference proteome</keyword>
<accession>A0A836HFC8</accession>
<dbReference type="OrthoDB" id="42919at2759"/>
<dbReference type="Gene3D" id="3.30.70.100">
    <property type="match status" value="1"/>
</dbReference>
<dbReference type="InterPro" id="IPR011008">
    <property type="entry name" value="Dimeric_a/b-barrel"/>
</dbReference>
<dbReference type="SMART" id="SM00886">
    <property type="entry name" value="Dabb"/>
    <property type="match status" value="1"/>
</dbReference>
<dbReference type="PANTHER" id="PTHR37832:SF1">
    <property type="entry name" value="STRESS-RESPONSE A_B BARREL DOMAIN-CONTAINING PROTEIN"/>
    <property type="match status" value="1"/>
</dbReference>
<proteinExistence type="predicted"/>
<dbReference type="PROSITE" id="PS51502">
    <property type="entry name" value="S_R_A_B_BARREL"/>
    <property type="match status" value="1"/>
</dbReference>
<evidence type="ECO:0000259" key="1">
    <source>
        <dbReference type="PROSITE" id="PS51502"/>
    </source>
</evidence>
<dbReference type="PANTHER" id="PTHR37832">
    <property type="entry name" value="BLL2683 PROTEIN"/>
    <property type="match status" value="1"/>
</dbReference>
<sequence length="127" mass="14262">MEIDGAKANELAHPMSLNPRVNSVCHCAHLTLKGPLQLDKLRELLKRVRSSVPGLIEIHFGENMKTPVHRMDCVEGSTHALFSRHQNGHYLKMYHIHPARVALMNYLMSKAERPAAEVNFVSIASSL</sequence>
<dbReference type="Proteomes" id="UP000674179">
    <property type="component" value="Chromosome 27"/>
</dbReference>
<dbReference type="KEGG" id="lenr:94170780"/>
<name>A0A836HFC8_LEIEN</name>
<dbReference type="InterPro" id="IPR013097">
    <property type="entry name" value="Dabb"/>
</dbReference>
<dbReference type="GeneID" id="94170780"/>
<protein>
    <recommendedName>
        <fullName evidence="1">Stress-response A/B barrel domain-containing protein</fullName>
    </recommendedName>
</protein>
<feature type="domain" description="Stress-response A/B barrel" evidence="1">
    <location>
        <begin position="24"/>
        <end position="120"/>
    </location>
</feature>
<reference evidence="2 3" key="1">
    <citation type="submission" date="2021-02" db="EMBL/GenBank/DDBJ databases">
        <title>Leishmania (Mundinia) enrietti genome sequencing and assembly.</title>
        <authorList>
            <person name="Almutairi H."/>
            <person name="Gatherer D."/>
        </authorList>
    </citation>
    <scope>NUCLEOTIDE SEQUENCE [LARGE SCALE GENOMIC DNA]</scope>
    <source>
        <strain evidence="2">CUR178</strain>
    </source>
</reference>
<organism evidence="2 3">
    <name type="scientific">Leishmania enriettii</name>
    <dbReference type="NCBI Taxonomy" id="5663"/>
    <lineage>
        <taxon>Eukaryota</taxon>
        <taxon>Discoba</taxon>
        <taxon>Euglenozoa</taxon>
        <taxon>Kinetoplastea</taxon>
        <taxon>Metakinetoplastina</taxon>
        <taxon>Trypanosomatida</taxon>
        <taxon>Trypanosomatidae</taxon>
        <taxon>Leishmaniinae</taxon>
        <taxon>Leishmania</taxon>
    </lineage>
</organism>
<dbReference type="AlphaFoldDB" id="A0A836HFC8"/>
<comment type="caution">
    <text evidence="2">The sequence shown here is derived from an EMBL/GenBank/DDBJ whole genome shotgun (WGS) entry which is preliminary data.</text>
</comment>
<dbReference type="EMBL" id="JAFHKP010000027">
    <property type="protein sequence ID" value="KAG5475825.1"/>
    <property type="molecule type" value="Genomic_DNA"/>
</dbReference>
<evidence type="ECO:0000313" key="3">
    <source>
        <dbReference type="Proteomes" id="UP000674179"/>
    </source>
</evidence>
<dbReference type="SUPFAM" id="SSF54909">
    <property type="entry name" value="Dimeric alpha+beta barrel"/>
    <property type="match status" value="1"/>
</dbReference>
<gene>
    <name evidence="2" type="ORF">CUR178_03538</name>
</gene>
<evidence type="ECO:0000313" key="2">
    <source>
        <dbReference type="EMBL" id="KAG5475825.1"/>
    </source>
</evidence>
<dbReference type="RefSeq" id="XP_067691836.1">
    <property type="nucleotide sequence ID" value="XM_067835270.1"/>
</dbReference>